<dbReference type="EMBL" id="JAUFPX010000014">
    <property type="protein sequence ID" value="MDN3591986.1"/>
    <property type="molecule type" value="Genomic_DNA"/>
</dbReference>
<dbReference type="RefSeq" id="WP_238228407.1">
    <property type="nucleotide sequence ID" value="NZ_BPQD01000046.1"/>
</dbReference>
<feature type="signal peptide" evidence="1">
    <location>
        <begin position="1"/>
        <end position="24"/>
    </location>
</feature>
<keyword evidence="1" id="KW-0732">Signal</keyword>
<evidence type="ECO:0000313" key="4">
    <source>
        <dbReference type="Proteomes" id="UP001224644"/>
    </source>
</evidence>
<proteinExistence type="predicted"/>
<feature type="chain" id="PRO_5046665820" evidence="1">
    <location>
        <begin position="25"/>
        <end position="139"/>
    </location>
</feature>
<evidence type="ECO:0000259" key="2">
    <source>
        <dbReference type="Pfam" id="PF07007"/>
    </source>
</evidence>
<keyword evidence="4" id="KW-1185">Reference proteome</keyword>
<accession>A0ABT8BLD2</accession>
<feature type="domain" description="Lysozyme inhibitor LprI-like N-terminal" evidence="2">
    <location>
        <begin position="36"/>
        <end position="133"/>
    </location>
</feature>
<name>A0ABT8BLD2_9HYPH</name>
<reference evidence="4" key="1">
    <citation type="journal article" date="2019" name="Int. J. Syst. Evol. Microbiol.">
        <title>The Global Catalogue of Microorganisms (GCM) 10K type strain sequencing project: providing services to taxonomists for standard genome sequencing and annotation.</title>
        <authorList>
            <consortium name="The Broad Institute Genomics Platform"/>
            <consortium name="The Broad Institute Genome Sequencing Center for Infectious Disease"/>
            <person name="Wu L."/>
            <person name="Ma J."/>
        </authorList>
    </citation>
    <scope>NUCLEOTIDE SEQUENCE [LARGE SCALE GENOMIC DNA]</scope>
    <source>
        <strain evidence="4">CECT 7069</strain>
    </source>
</reference>
<dbReference type="Proteomes" id="UP001224644">
    <property type="component" value="Unassembled WGS sequence"/>
</dbReference>
<protein>
    <submittedName>
        <fullName evidence="3">Lysozyme inhibitor LprI family protein</fullName>
    </submittedName>
</protein>
<evidence type="ECO:0000313" key="3">
    <source>
        <dbReference type="EMBL" id="MDN3591986.1"/>
    </source>
</evidence>
<evidence type="ECO:0000256" key="1">
    <source>
        <dbReference type="SAM" id="SignalP"/>
    </source>
</evidence>
<dbReference type="InterPro" id="IPR009739">
    <property type="entry name" value="LprI-like_N"/>
</dbReference>
<comment type="caution">
    <text evidence="3">The sequence shown here is derived from an EMBL/GenBank/DDBJ whole genome shotgun (WGS) entry which is preliminary data.</text>
</comment>
<gene>
    <name evidence="3" type="ORF">QWZ12_15405</name>
</gene>
<organism evidence="3 4">
    <name type="scientific">Methylobacterium adhaesivum</name>
    <dbReference type="NCBI Taxonomy" id="333297"/>
    <lineage>
        <taxon>Bacteria</taxon>
        <taxon>Pseudomonadati</taxon>
        <taxon>Pseudomonadota</taxon>
        <taxon>Alphaproteobacteria</taxon>
        <taxon>Hyphomicrobiales</taxon>
        <taxon>Methylobacteriaceae</taxon>
        <taxon>Methylobacterium</taxon>
    </lineage>
</organism>
<sequence length="139" mass="15176">MIQRMLSAAILGGMFASLPTAALATQAEDLGIDCKKAISTPDVTLCINDAYEAADKQLNAAYHSAMASIDKGDRSLEVRKDWRKALVEAQRRWIAYRDAECELTGFQWYGGTGRSGAVLDCARVLTEARTKALKQHANP</sequence>
<dbReference type="Pfam" id="PF07007">
    <property type="entry name" value="LprI"/>
    <property type="match status" value="1"/>
</dbReference>
<dbReference type="Gene3D" id="1.20.1270.180">
    <property type="match status" value="1"/>
</dbReference>